<name>A0A3M3A6A2_PSEA0</name>
<accession>A0A3M3A6A2</accession>
<protein>
    <submittedName>
        <fullName evidence="1">Uncharacterized protein</fullName>
    </submittedName>
</protein>
<reference evidence="1 2" key="1">
    <citation type="submission" date="2018-08" db="EMBL/GenBank/DDBJ databases">
        <title>Recombination of ecologically and evolutionarily significant loci maintains genetic cohesion in the Pseudomonas syringae species complex.</title>
        <authorList>
            <person name="Dillon M."/>
            <person name="Thakur S."/>
            <person name="Almeida R.N.D."/>
            <person name="Weir B.S."/>
            <person name="Guttman D.S."/>
        </authorList>
    </citation>
    <scope>NUCLEOTIDE SEQUENCE [LARGE SCALE GENOMIC DNA]</scope>
    <source>
        <strain evidence="1 2">ICMP 8636</strain>
    </source>
</reference>
<gene>
    <name evidence="1" type="ORF">ALQ86_100332</name>
</gene>
<organism evidence="1 2">
    <name type="scientific">Pseudomonas amygdali pv. eriobotryae</name>
    <dbReference type="NCBI Taxonomy" id="129137"/>
    <lineage>
        <taxon>Bacteria</taxon>
        <taxon>Pseudomonadati</taxon>
        <taxon>Pseudomonadota</taxon>
        <taxon>Gammaproteobacteria</taxon>
        <taxon>Pseudomonadales</taxon>
        <taxon>Pseudomonadaceae</taxon>
        <taxon>Pseudomonas</taxon>
        <taxon>Pseudomonas amygdali</taxon>
    </lineage>
</organism>
<dbReference type="AlphaFoldDB" id="A0A3M3A6A2"/>
<evidence type="ECO:0000313" key="2">
    <source>
        <dbReference type="Proteomes" id="UP000272627"/>
    </source>
</evidence>
<dbReference type="Proteomes" id="UP000272627">
    <property type="component" value="Unassembled WGS sequence"/>
</dbReference>
<evidence type="ECO:0000313" key="1">
    <source>
        <dbReference type="EMBL" id="RML96009.1"/>
    </source>
</evidence>
<sequence>MAYFSLKGVTHAPLSFINTSNQPDGQPAAVTELIWALEEKTMNAPLRFNDALLIAGHAFEPFQCVAWAPQDGNGELSLTVIDRTSNRIGRKQIPSSTYSDKRQLASALEQARAEISNEGYDLEPWTMPA</sequence>
<dbReference type="EMBL" id="RBOA01000435">
    <property type="protein sequence ID" value="RML96009.1"/>
    <property type="molecule type" value="Genomic_DNA"/>
</dbReference>
<comment type="caution">
    <text evidence="1">The sequence shown here is derived from an EMBL/GenBank/DDBJ whole genome shotgun (WGS) entry which is preliminary data.</text>
</comment>
<proteinExistence type="predicted"/>